<keyword evidence="6" id="KW-1185">Reference proteome</keyword>
<organism evidence="4">
    <name type="scientific">Physcomitrium patens</name>
    <name type="common">Spreading-leaved earth moss</name>
    <name type="synonym">Physcomitrella patens</name>
    <dbReference type="NCBI Taxonomy" id="3218"/>
    <lineage>
        <taxon>Eukaryota</taxon>
        <taxon>Viridiplantae</taxon>
        <taxon>Streptophyta</taxon>
        <taxon>Embryophyta</taxon>
        <taxon>Bryophyta</taxon>
        <taxon>Bryophytina</taxon>
        <taxon>Bryopsida</taxon>
        <taxon>Funariidae</taxon>
        <taxon>Funariales</taxon>
        <taxon>Funariaceae</taxon>
        <taxon>Physcomitrium</taxon>
    </lineage>
</organism>
<dbReference type="PROSITE" id="PS50011">
    <property type="entry name" value="PROTEIN_KINASE_DOM"/>
    <property type="match status" value="1"/>
</dbReference>
<accession>A0A2K1J387</accession>
<proteinExistence type="predicted"/>
<evidence type="ECO:0000259" key="3">
    <source>
        <dbReference type="PROSITE" id="PS50011"/>
    </source>
</evidence>
<dbReference type="SUPFAM" id="SSF56112">
    <property type="entry name" value="Protein kinase-like (PK-like)"/>
    <property type="match status" value="1"/>
</dbReference>
<keyword evidence="2" id="KW-0175">Coiled coil</keyword>
<dbReference type="PROSITE" id="PS00107">
    <property type="entry name" value="PROTEIN_KINASE_ATP"/>
    <property type="match status" value="1"/>
</dbReference>
<dbReference type="InterPro" id="IPR011009">
    <property type="entry name" value="Kinase-like_dom_sf"/>
</dbReference>
<evidence type="ECO:0000313" key="4">
    <source>
        <dbReference type="EMBL" id="PNR35983.1"/>
    </source>
</evidence>
<evidence type="ECO:0000313" key="5">
    <source>
        <dbReference type="EnsemblPlants" id="Pp3c17_9060V3.1"/>
    </source>
</evidence>
<sequence length="573" mass="65138">MDTEIEDVKQEIRKVEQQIIYAEEQVTQAATEAAFAYWGKKEEQLRKKEEQLRAKELLLLKADISGHASEPVAEVVKQVSLRLGCIEQTLVKQEQTLVKQEQTVVKKLEELRLQLDSSSSSMASMSDVDKGIRVSKSTVRLIMPKPLSGEEAEGLWPEDCWKNLKGLSPEKYFKELLSGLRDDASTCWKIKFTGSSPSVCGPVLKPDVLIYKRPPSAGVDPIPLTTGVILELQSGGGKYNSYFNIGKAARYGEKMLESLMGFRRSVLVGVTDLEMVQWFKVIMEDKKRFTYEVHVELNDVRGSLCALLKSSLSDLEVEVPVLSVSRVEYEPIRFLGSGATSNVLCVKDEDDREYAAKIPLHGKNLQNDYRMLTCLNDVKGVPKVLGWFDDEKSLRIHPVGERISHKSISSRWSLVPGLVDVLERAHEHGIINRDVRPDNIMIAKRELEETEMLYILDWGYAVTKKKSSCFSGGVMYASERILEQLAEGDHQVVVDERDDTEALVHTIFALRYREKHKMLRGLNRQDFDEIRRFWSVCYDEHPGWQSAWTAARSGDYVELKRELQKMVLNSCLS</sequence>
<dbReference type="EnsemblPlants" id="Pp3c17_9060V3.1">
    <property type="protein sequence ID" value="Pp3c17_9060V3.1"/>
    <property type="gene ID" value="Pp3c17_9060"/>
</dbReference>
<keyword evidence="1" id="KW-0067">ATP-binding</keyword>
<dbReference type="GO" id="GO:0005524">
    <property type="term" value="F:ATP binding"/>
    <property type="evidence" value="ECO:0007669"/>
    <property type="project" value="UniProtKB-UniRule"/>
</dbReference>
<feature type="binding site" evidence="1">
    <location>
        <position position="357"/>
    </location>
    <ligand>
        <name>ATP</name>
        <dbReference type="ChEBI" id="CHEBI:30616"/>
    </ligand>
</feature>
<evidence type="ECO:0000313" key="6">
    <source>
        <dbReference type="Proteomes" id="UP000006727"/>
    </source>
</evidence>
<protein>
    <recommendedName>
        <fullName evidence="3">Protein kinase domain-containing protein</fullName>
    </recommendedName>
</protein>
<dbReference type="Gramene" id="Pp3c17_9060V3.2">
    <property type="protein sequence ID" value="Pp3c17_9060V3.2"/>
    <property type="gene ID" value="Pp3c17_9060"/>
</dbReference>
<feature type="coiled-coil region" evidence="2">
    <location>
        <begin position="5"/>
        <end position="32"/>
    </location>
</feature>
<reference evidence="4 6" key="1">
    <citation type="journal article" date="2008" name="Science">
        <title>The Physcomitrella genome reveals evolutionary insights into the conquest of land by plants.</title>
        <authorList>
            <person name="Rensing S."/>
            <person name="Lang D."/>
            <person name="Zimmer A."/>
            <person name="Terry A."/>
            <person name="Salamov A."/>
            <person name="Shapiro H."/>
            <person name="Nishiyama T."/>
            <person name="Perroud P.-F."/>
            <person name="Lindquist E."/>
            <person name="Kamisugi Y."/>
            <person name="Tanahashi T."/>
            <person name="Sakakibara K."/>
            <person name="Fujita T."/>
            <person name="Oishi K."/>
            <person name="Shin-I T."/>
            <person name="Kuroki Y."/>
            <person name="Toyoda A."/>
            <person name="Suzuki Y."/>
            <person name="Hashimoto A."/>
            <person name="Yamaguchi K."/>
            <person name="Sugano A."/>
            <person name="Kohara Y."/>
            <person name="Fujiyama A."/>
            <person name="Anterola A."/>
            <person name="Aoki S."/>
            <person name="Ashton N."/>
            <person name="Barbazuk W.B."/>
            <person name="Barker E."/>
            <person name="Bennetzen J."/>
            <person name="Bezanilla M."/>
            <person name="Blankenship R."/>
            <person name="Cho S.H."/>
            <person name="Dutcher S."/>
            <person name="Estelle M."/>
            <person name="Fawcett J.A."/>
            <person name="Gundlach H."/>
            <person name="Hanada K."/>
            <person name="Heyl A."/>
            <person name="Hicks K.A."/>
            <person name="Hugh J."/>
            <person name="Lohr M."/>
            <person name="Mayer K."/>
            <person name="Melkozernov A."/>
            <person name="Murata T."/>
            <person name="Nelson D."/>
            <person name="Pils B."/>
            <person name="Prigge M."/>
            <person name="Reiss B."/>
            <person name="Renner T."/>
            <person name="Rombauts S."/>
            <person name="Rushton P."/>
            <person name="Sanderfoot A."/>
            <person name="Schween G."/>
            <person name="Shiu S.-H."/>
            <person name="Stueber K."/>
            <person name="Theodoulou F.L."/>
            <person name="Tu H."/>
            <person name="Van de Peer Y."/>
            <person name="Verrier P.J."/>
            <person name="Waters E."/>
            <person name="Wood A."/>
            <person name="Yang L."/>
            <person name="Cove D."/>
            <person name="Cuming A."/>
            <person name="Hasebe M."/>
            <person name="Lucas S."/>
            <person name="Mishler D.B."/>
            <person name="Reski R."/>
            <person name="Grigoriev I."/>
            <person name="Quatrano R.S."/>
            <person name="Boore J.L."/>
        </authorList>
    </citation>
    <scope>NUCLEOTIDE SEQUENCE [LARGE SCALE GENOMIC DNA]</scope>
    <source>
        <strain evidence="5 6">cv. Gransden 2004</strain>
    </source>
</reference>
<dbReference type="SMART" id="SM00220">
    <property type="entry name" value="S_TKc"/>
    <property type="match status" value="1"/>
</dbReference>
<dbReference type="RefSeq" id="XP_024400730.1">
    <property type="nucleotide sequence ID" value="XM_024544962.2"/>
</dbReference>
<dbReference type="InterPro" id="IPR000719">
    <property type="entry name" value="Prot_kinase_dom"/>
</dbReference>
<evidence type="ECO:0000256" key="2">
    <source>
        <dbReference type="SAM" id="Coils"/>
    </source>
</evidence>
<dbReference type="EnsemblPlants" id="Pp3c17_9060V3.2">
    <property type="protein sequence ID" value="Pp3c17_9060V3.2"/>
    <property type="gene ID" value="Pp3c17_9060"/>
</dbReference>
<dbReference type="Gramene" id="Pp3c17_9060V3.1">
    <property type="protein sequence ID" value="Pp3c17_9060V3.1"/>
    <property type="gene ID" value="Pp3c17_9060"/>
</dbReference>
<dbReference type="InterPro" id="IPR017441">
    <property type="entry name" value="Protein_kinase_ATP_BS"/>
</dbReference>
<dbReference type="RefSeq" id="XP_024400729.1">
    <property type="nucleotide sequence ID" value="XM_024544961.2"/>
</dbReference>
<keyword evidence="1" id="KW-0547">Nucleotide-binding</keyword>
<name>A0A2K1J387_PHYPA</name>
<evidence type="ECO:0000256" key="1">
    <source>
        <dbReference type="PROSITE-ProRule" id="PRU10141"/>
    </source>
</evidence>
<dbReference type="Proteomes" id="UP000006727">
    <property type="component" value="Chromosome 17"/>
</dbReference>
<dbReference type="EMBL" id="ABEU02000017">
    <property type="protein sequence ID" value="PNR35983.1"/>
    <property type="molecule type" value="Genomic_DNA"/>
</dbReference>
<dbReference type="OrthoDB" id="2353287at2759"/>
<dbReference type="GO" id="GO:0004674">
    <property type="term" value="F:protein serine/threonine kinase activity"/>
    <property type="evidence" value="ECO:0000318"/>
    <property type="project" value="GO_Central"/>
</dbReference>
<reference evidence="5" key="3">
    <citation type="submission" date="2020-12" db="UniProtKB">
        <authorList>
            <consortium name="EnsemblPlants"/>
        </authorList>
    </citation>
    <scope>IDENTIFICATION</scope>
</reference>
<feature type="domain" description="Protein kinase" evidence="3">
    <location>
        <begin position="329"/>
        <end position="573"/>
    </location>
</feature>
<dbReference type="GeneID" id="112294486"/>
<dbReference type="GO" id="GO:0005634">
    <property type="term" value="C:nucleus"/>
    <property type="evidence" value="ECO:0000318"/>
    <property type="project" value="GO_Central"/>
</dbReference>
<gene>
    <name evidence="5" type="primary">LOC112294486</name>
    <name evidence="4" type="ORF">PHYPA_021833</name>
</gene>
<dbReference type="PaxDb" id="3218-PP1S202_71V6.1"/>
<dbReference type="Gene3D" id="1.10.510.10">
    <property type="entry name" value="Transferase(Phosphotransferase) domain 1"/>
    <property type="match status" value="1"/>
</dbReference>
<dbReference type="GO" id="GO:0007165">
    <property type="term" value="P:signal transduction"/>
    <property type="evidence" value="ECO:0000318"/>
    <property type="project" value="GO_Central"/>
</dbReference>
<dbReference type="GO" id="GO:0005737">
    <property type="term" value="C:cytoplasm"/>
    <property type="evidence" value="ECO:0000318"/>
    <property type="project" value="GO_Central"/>
</dbReference>
<reference evidence="4 6" key="2">
    <citation type="journal article" date="2018" name="Plant J.">
        <title>The Physcomitrella patens chromosome-scale assembly reveals moss genome structure and evolution.</title>
        <authorList>
            <person name="Lang D."/>
            <person name="Ullrich K.K."/>
            <person name="Murat F."/>
            <person name="Fuchs J."/>
            <person name="Jenkins J."/>
            <person name="Haas F.B."/>
            <person name="Piednoel M."/>
            <person name="Gundlach H."/>
            <person name="Van Bel M."/>
            <person name="Meyberg R."/>
            <person name="Vives C."/>
            <person name="Morata J."/>
            <person name="Symeonidi A."/>
            <person name="Hiss M."/>
            <person name="Muchero W."/>
            <person name="Kamisugi Y."/>
            <person name="Saleh O."/>
            <person name="Blanc G."/>
            <person name="Decker E.L."/>
            <person name="van Gessel N."/>
            <person name="Grimwood J."/>
            <person name="Hayes R.D."/>
            <person name="Graham S.W."/>
            <person name="Gunter L.E."/>
            <person name="McDaniel S.F."/>
            <person name="Hoernstein S.N.W."/>
            <person name="Larsson A."/>
            <person name="Li F.W."/>
            <person name="Perroud P.F."/>
            <person name="Phillips J."/>
            <person name="Ranjan P."/>
            <person name="Rokshar D.S."/>
            <person name="Rothfels C.J."/>
            <person name="Schneider L."/>
            <person name="Shu S."/>
            <person name="Stevenson D.W."/>
            <person name="Thummler F."/>
            <person name="Tillich M."/>
            <person name="Villarreal Aguilar J.C."/>
            <person name="Widiez T."/>
            <person name="Wong G.K."/>
            <person name="Wymore A."/>
            <person name="Zhang Y."/>
            <person name="Zimmer A.D."/>
            <person name="Quatrano R.S."/>
            <person name="Mayer K.F.X."/>
            <person name="Goodstein D."/>
            <person name="Casacuberta J.M."/>
            <person name="Vandepoele K."/>
            <person name="Reski R."/>
            <person name="Cuming A.C."/>
            <person name="Tuskan G.A."/>
            <person name="Maumus F."/>
            <person name="Salse J."/>
            <person name="Schmutz J."/>
            <person name="Rensing S.A."/>
        </authorList>
    </citation>
    <scope>NUCLEOTIDE SEQUENCE [LARGE SCALE GENOMIC DNA]</scope>
    <source>
        <strain evidence="5 6">cv. Gransden 2004</strain>
    </source>
</reference>
<dbReference type="GO" id="GO:0006897">
    <property type="term" value="P:endocytosis"/>
    <property type="evidence" value="ECO:0000318"/>
    <property type="project" value="GO_Central"/>
</dbReference>
<dbReference type="AlphaFoldDB" id="A0A2K1J387"/>